<dbReference type="EMBL" id="JEMT01016183">
    <property type="protein sequence ID" value="EXX71264.1"/>
    <property type="molecule type" value="Genomic_DNA"/>
</dbReference>
<evidence type="ECO:0000313" key="2">
    <source>
        <dbReference type="Proteomes" id="UP000022910"/>
    </source>
</evidence>
<dbReference type="InterPro" id="IPR032675">
    <property type="entry name" value="LRR_dom_sf"/>
</dbReference>
<dbReference type="AlphaFoldDB" id="A0A015KUG2"/>
<reference evidence="1 2" key="1">
    <citation type="submission" date="2014-02" db="EMBL/GenBank/DDBJ databases">
        <title>Single nucleus genome sequencing reveals high similarity among nuclei of an endomycorrhizal fungus.</title>
        <authorList>
            <person name="Lin K."/>
            <person name="Geurts R."/>
            <person name="Zhang Z."/>
            <person name="Limpens E."/>
            <person name="Saunders D.G."/>
            <person name="Mu D."/>
            <person name="Pang E."/>
            <person name="Cao H."/>
            <person name="Cha H."/>
            <person name="Lin T."/>
            <person name="Zhou Q."/>
            <person name="Shang Y."/>
            <person name="Li Y."/>
            <person name="Ivanov S."/>
            <person name="Sharma T."/>
            <person name="Velzen R.V."/>
            <person name="Ruijter N.D."/>
            <person name="Aanen D.K."/>
            <person name="Win J."/>
            <person name="Kamoun S."/>
            <person name="Bisseling T."/>
            <person name="Huang S."/>
        </authorList>
    </citation>
    <scope>NUCLEOTIDE SEQUENCE [LARGE SCALE GENOMIC DNA]</scope>
    <source>
        <strain evidence="2">DAOM197198w</strain>
    </source>
</reference>
<evidence type="ECO:0000313" key="1">
    <source>
        <dbReference type="EMBL" id="EXX71264.1"/>
    </source>
</evidence>
<organism evidence="1 2">
    <name type="scientific">Rhizophagus irregularis (strain DAOM 197198w)</name>
    <name type="common">Glomus intraradices</name>
    <dbReference type="NCBI Taxonomy" id="1432141"/>
    <lineage>
        <taxon>Eukaryota</taxon>
        <taxon>Fungi</taxon>
        <taxon>Fungi incertae sedis</taxon>
        <taxon>Mucoromycota</taxon>
        <taxon>Glomeromycotina</taxon>
        <taxon>Glomeromycetes</taxon>
        <taxon>Glomerales</taxon>
        <taxon>Glomeraceae</taxon>
        <taxon>Rhizophagus</taxon>
    </lineage>
</organism>
<gene>
    <name evidence="1" type="ORF">RirG_080130</name>
</gene>
<accession>A0A015KUG2</accession>
<dbReference type="Gene3D" id="3.80.10.10">
    <property type="entry name" value="Ribonuclease Inhibitor"/>
    <property type="match status" value="1"/>
</dbReference>
<proteinExistence type="predicted"/>
<comment type="caution">
    <text evidence="1">The sequence shown here is derived from an EMBL/GenBank/DDBJ whole genome shotgun (WGS) entry which is preliminary data.</text>
</comment>
<evidence type="ECO:0008006" key="3">
    <source>
        <dbReference type="Google" id="ProtNLM"/>
    </source>
</evidence>
<keyword evidence="2" id="KW-1185">Reference proteome</keyword>
<dbReference type="SUPFAM" id="SSF52047">
    <property type="entry name" value="RNI-like"/>
    <property type="match status" value="1"/>
</dbReference>
<sequence length="465" mass="54315">MSKINADCLLLIFNELQDDKKHLHSCLLVNRAWCHIVVRILWKYPWSCYYGYMKSDRRLFNTIISFLSPSSKQYLLDNGIELPLATTTNFSNPSFNYISFCRDFPEDEKISYFARMMLGKDEVKENILKEEIYKLYVIKCEDIKKLIWKSSLHLSQFPGALTCFSRLIYLDVDAKFVNSIALHEMAQLCKDIEKIIISNAAQDNSGLIELIDVQRNLKSVSILSKNMKAISEALNKALTGKANTIIEFILSPVNCIPPSIIKSLINLKKLSFHNCDEFEDFKEYSKILEFLPNLWYFHVKDIPFFKDLAKLIENSKGNIEIFSFYTGFCHNENTGLLIKAISRNCPKIKELTTYLGSEDLNYLKELLVNCNYLEKIEFFSLELDKVEYIGDEICDILAEYSPKTLHKIMLSDNWMFSINGLKRFLESWRGRRPLSFSIDYHHNREFFTYGHMEILIKYKNEGVLK</sequence>
<protein>
    <recommendedName>
        <fullName evidence="3">F-box domain-containing protein</fullName>
    </recommendedName>
</protein>
<name>A0A015KUG2_RHIIW</name>
<dbReference type="Proteomes" id="UP000022910">
    <property type="component" value="Unassembled WGS sequence"/>
</dbReference>
<dbReference type="OrthoDB" id="2305494at2759"/>
<dbReference type="HOGENOM" id="CLU_028913_8_1_1"/>